<comment type="subunit">
    <text evidence="10">Homopentamer.</text>
</comment>
<evidence type="ECO:0000256" key="5">
    <source>
        <dbReference type="ARBA" id="ARBA00022692"/>
    </source>
</evidence>
<keyword evidence="8 10" id="KW-0472">Membrane</keyword>
<keyword evidence="7 10" id="KW-0406">Ion transport</keyword>
<dbReference type="InterPro" id="IPR001185">
    <property type="entry name" value="MS_channel"/>
</dbReference>
<dbReference type="PROSITE" id="PS01327">
    <property type="entry name" value="MSCL"/>
    <property type="match status" value="1"/>
</dbReference>
<keyword evidence="6 10" id="KW-1133">Transmembrane helix</keyword>
<dbReference type="PANTHER" id="PTHR30266:SF2">
    <property type="entry name" value="LARGE-CONDUCTANCE MECHANOSENSITIVE CHANNEL"/>
    <property type="match status" value="1"/>
</dbReference>
<dbReference type="NCBIfam" id="TIGR00220">
    <property type="entry name" value="mscL"/>
    <property type="match status" value="1"/>
</dbReference>
<keyword evidence="3 10" id="KW-0813">Transport</keyword>
<dbReference type="Gene3D" id="1.10.1200.120">
    <property type="entry name" value="Large-conductance mechanosensitive channel, MscL, domain 1"/>
    <property type="match status" value="1"/>
</dbReference>
<feature type="transmembrane region" description="Helical" evidence="10">
    <location>
        <begin position="12"/>
        <end position="33"/>
    </location>
</feature>
<dbReference type="Proteomes" id="UP000295668">
    <property type="component" value="Unassembled WGS sequence"/>
</dbReference>
<sequence>MGFVKEFKEFAIKGNVMDLAIGVIIGGAFGKIIDSVVNDLVMPLVAAIIGKPDFSNMYVVLRGAVPQGAALVDARKVDGAAIFAYGNFITVAINFILLALVIFMMVKAINSMKRKEEAVAAAAPPVPTSEEVLLTEIRDLLKVKS</sequence>
<dbReference type="InterPro" id="IPR036019">
    <property type="entry name" value="MscL_channel"/>
</dbReference>
<accession>A0A4R5MJT0</accession>
<dbReference type="GO" id="GO:0008381">
    <property type="term" value="F:mechanosensitive monoatomic ion channel activity"/>
    <property type="evidence" value="ECO:0007669"/>
    <property type="project" value="UniProtKB-UniRule"/>
</dbReference>
<evidence type="ECO:0000256" key="7">
    <source>
        <dbReference type="ARBA" id="ARBA00023065"/>
    </source>
</evidence>
<evidence type="ECO:0000256" key="9">
    <source>
        <dbReference type="ARBA" id="ARBA00023303"/>
    </source>
</evidence>
<dbReference type="InterPro" id="IPR019823">
    <property type="entry name" value="Mechanosensitive_channel_CS"/>
</dbReference>
<dbReference type="EMBL" id="SJCY01000007">
    <property type="protein sequence ID" value="TDG35870.1"/>
    <property type="molecule type" value="Genomic_DNA"/>
</dbReference>
<dbReference type="PRINTS" id="PR01264">
    <property type="entry name" value="MECHCHANNEL"/>
</dbReference>
<dbReference type="AlphaFoldDB" id="A0A4R5MJT0"/>
<comment type="subcellular location">
    <subcellularLocation>
        <location evidence="1 10">Cell membrane</location>
        <topology evidence="1 10">Multi-pass membrane protein</topology>
    </subcellularLocation>
</comment>
<dbReference type="Pfam" id="PF01741">
    <property type="entry name" value="MscL"/>
    <property type="match status" value="1"/>
</dbReference>
<dbReference type="NCBIfam" id="NF001843">
    <property type="entry name" value="PRK00567.1-4"/>
    <property type="match status" value="1"/>
</dbReference>
<comment type="function">
    <text evidence="10">Channel that opens in response to stretch forces in the membrane lipid bilayer. May participate in the regulation of osmotic pressure changes within the cell.</text>
</comment>
<dbReference type="InterPro" id="IPR037673">
    <property type="entry name" value="MSC/AndL"/>
</dbReference>
<evidence type="ECO:0000256" key="8">
    <source>
        <dbReference type="ARBA" id="ARBA00023136"/>
    </source>
</evidence>
<dbReference type="OrthoDB" id="9810350at2"/>
<dbReference type="GO" id="GO:0005886">
    <property type="term" value="C:plasma membrane"/>
    <property type="evidence" value="ECO:0007669"/>
    <property type="project" value="UniProtKB-SubCell"/>
</dbReference>
<proteinExistence type="inferred from homology"/>
<keyword evidence="5 10" id="KW-0812">Transmembrane</keyword>
<keyword evidence="9 10" id="KW-0407">Ion channel</keyword>
<name>A0A4R5MJT0_9SPHI</name>
<evidence type="ECO:0000256" key="4">
    <source>
        <dbReference type="ARBA" id="ARBA00022475"/>
    </source>
</evidence>
<organism evidence="11 12">
    <name type="scientific">Pedobacter changchengzhani</name>
    <dbReference type="NCBI Taxonomy" id="2529274"/>
    <lineage>
        <taxon>Bacteria</taxon>
        <taxon>Pseudomonadati</taxon>
        <taxon>Bacteroidota</taxon>
        <taxon>Sphingobacteriia</taxon>
        <taxon>Sphingobacteriales</taxon>
        <taxon>Sphingobacteriaceae</taxon>
        <taxon>Pedobacter</taxon>
    </lineage>
</organism>
<gene>
    <name evidence="10 11" type="primary">mscL</name>
    <name evidence="11" type="ORF">EZJ43_10970</name>
</gene>
<dbReference type="SUPFAM" id="SSF81330">
    <property type="entry name" value="Gated mechanosensitive channel"/>
    <property type="match status" value="1"/>
</dbReference>
<keyword evidence="12" id="KW-1185">Reference proteome</keyword>
<keyword evidence="4 10" id="KW-1003">Cell membrane</keyword>
<evidence type="ECO:0000256" key="6">
    <source>
        <dbReference type="ARBA" id="ARBA00022989"/>
    </source>
</evidence>
<dbReference type="NCBIfam" id="NF010557">
    <property type="entry name" value="PRK13952.1"/>
    <property type="match status" value="1"/>
</dbReference>
<reference evidence="11 12" key="1">
    <citation type="submission" date="2019-02" db="EMBL/GenBank/DDBJ databases">
        <title>Pedobacter sp. nov., a novel speices isolated from soil of pinguins habitat in Antarcitica.</title>
        <authorList>
            <person name="He R.-H."/>
        </authorList>
    </citation>
    <scope>NUCLEOTIDE SEQUENCE [LARGE SCALE GENOMIC DNA]</scope>
    <source>
        <strain evidence="11 12">E01020</strain>
    </source>
</reference>
<feature type="transmembrane region" description="Helical" evidence="10">
    <location>
        <begin position="82"/>
        <end position="106"/>
    </location>
</feature>
<evidence type="ECO:0000313" key="11">
    <source>
        <dbReference type="EMBL" id="TDG35870.1"/>
    </source>
</evidence>
<dbReference type="PANTHER" id="PTHR30266">
    <property type="entry name" value="MECHANOSENSITIVE CHANNEL MSCL"/>
    <property type="match status" value="1"/>
</dbReference>
<evidence type="ECO:0000256" key="3">
    <source>
        <dbReference type="ARBA" id="ARBA00022448"/>
    </source>
</evidence>
<comment type="similarity">
    <text evidence="2 10">Belongs to the MscL family.</text>
</comment>
<dbReference type="HAMAP" id="MF_00115">
    <property type="entry name" value="MscL"/>
    <property type="match status" value="1"/>
</dbReference>
<evidence type="ECO:0000256" key="2">
    <source>
        <dbReference type="ARBA" id="ARBA00007254"/>
    </source>
</evidence>
<evidence type="ECO:0000256" key="1">
    <source>
        <dbReference type="ARBA" id="ARBA00004651"/>
    </source>
</evidence>
<evidence type="ECO:0000256" key="10">
    <source>
        <dbReference type="HAMAP-Rule" id="MF_00115"/>
    </source>
</evidence>
<protein>
    <recommendedName>
        <fullName evidence="10">Large-conductance mechanosensitive channel</fullName>
    </recommendedName>
</protein>
<dbReference type="RefSeq" id="WP_133262761.1">
    <property type="nucleotide sequence ID" value="NZ_SJCY01000007.1"/>
</dbReference>
<comment type="caution">
    <text evidence="11">The sequence shown here is derived from an EMBL/GenBank/DDBJ whole genome shotgun (WGS) entry which is preliminary data.</text>
</comment>
<evidence type="ECO:0000313" key="12">
    <source>
        <dbReference type="Proteomes" id="UP000295668"/>
    </source>
</evidence>